<protein>
    <recommendedName>
        <fullName evidence="4">Calcium-binding protein</fullName>
    </recommendedName>
</protein>
<dbReference type="InterPro" id="IPR001343">
    <property type="entry name" value="Hemolysn_Ca-bd"/>
</dbReference>
<gene>
    <name evidence="2" type="ORF">M1B34_08580</name>
</gene>
<sequence>MIGNSGANILDGGLGTDILDGGAGNDTYYVDDVNDVIIELGTSLKEIDNVFASVNWTLG</sequence>
<dbReference type="Proteomes" id="UP001155059">
    <property type="component" value="Unassembled WGS sequence"/>
</dbReference>
<feature type="non-terminal residue" evidence="2">
    <location>
        <position position="59"/>
    </location>
</feature>
<evidence type="ECO:0000256" key="1">
    <source>
        <dbReference type="ARBA" id="ARBA00022837"/>
    </source>
</evidence>
<organism evidence="2 3">
    <name type="scientific">Pseudomonas morbosilactucae</name>
    <dbReference type="NCBI Taxonomy" id="2938197"/>
    <lineage>
        <taxon>Bacteria</taxon>
        <taxon>Pseudomonadati</taxon>
        <taxon>Pseudomonadota</taxon>
        <taxon>Gammaproteobacteria</taxon>
        <taxon>Pseudomonadales</taxon>
        <taxon>Pseudomonadaceae</taxon>
        <taxon>Pseudomonas</taxon>
    </lineage>
</organism>
<dbReference type="GO" id="GO:0005509">
    <property type="term" value="F:calcium ion binding"/>
    <property type="evidence" value="ECO:0007669"/>
    <property type="project" value="InterPro"/>
</dbReference>
<dbReference type="EMBL" id="JALQCW010000015">
    <property type="protein sequence ID" value="MCK9797780.1"/>
    <property type="molecule type" value="Genomic_DNA"/>
</dbReference>
<evidence type="ECO:0008006" key="4">
    <source>
        <dbReference type="Google" id="ProtNLM"/>
    </source>
</evidence>
<dbReference type="Pfam" id="PF00353">
    <property type="entry name" value="HemolysinCabind"/>
    <property type="match status" value="1"/>
</dbReference>
<reference evidence="2 3" key="1">
    <citation type="journal article" date="2022" name="Int. J. Syst. Evol. Microbiol.">
        <title>Pseudomonas aegrilactucae sp. nov. and Pseudomonas morbosilactucae sp. nov., pathogens causing bacterial rot of lettuce in Japan.</title>
        <authorList>
            <person name="Sawada H."/>
            <person name="Fujikawa T."/>
            <person name="Satou M."/>
        </authorList>
    </citation>
    <scope>NUCLEOTIDE SEQUENCE [LARGE SCALE GENOMIC DNA]</scope>
    <source>
        <strain evidence="2 3">MAFF 302030</strain>
    </source>
</reference>
<keyword evidence="1" id="KW-0106">Calcium</keyword>
<accession>A0A9X2C5H1</accession>
<comment type="caution">
    <text evidence="2">The sequence shown here is derived from an EMBL/GenBank/DDBJ whole genome shotgun (WGS) entry which is preliminary data.</text>
</comment>
<name>A0A9X2C5H1_9PSED</name>
<dbReference type="InterPro" id="IPR011049">
    <property type="entry name" value="Serralysin-like_metalloprot_C"/>
</dbReference>
<evidence type="ECO:0000313" key="2">
    <source>
        <dbReference type="EMBL" id="MCK9797780.1"/>
    </source>
</evidence>
<dbReference type="AlphaFoldDB" id="A0A9X2C5H1"/>
<dbReference type="Gene3D" id="2.150.10.10">
    <property type="entry name" value="Serralysin-like metalloprotease, C-terminal"/>
    <property type="match status" value="1"/>
</dbReference>
<proteinExistence type="predicted"/>
<evidence type="ECO:0000313" key="3">
    <source>
        <dbReference type="Proteomes" id="UP001155059"/>
    </source>
</evidence>
<reference evidence="2 3" key="2">
    <citation type="journal article" date="2023" name="Plant Pathol.">
        <title>Dismantling and reorganizing Pseudomonas marginalis sensu#lato.</title>
        <authorList>
            <person name="Sawada H."/>
            <person name="Fujikawa T."/>
            <person name="Satou M."/>
        </authorList>
    </citation>
    <scope>NUCLEOTIDE SEQUENCE [LARGE SCALE GENOMIC DNA]</scope>
    <source>
        <strain evidence="2 3">MAFF 302030</strain>
    </source>
</reference>
<dbReference type="SUPFAM" id="SSF51120">
    <property type="entry name" value="beta-Roll"/>
    <property type="match status" value="1"/>
</dbReference>